<accession>K1WB82</accession>
<proteinExistence type="predicted"/>
<name>K1WB82_TRIAC</name>
<keyword evidence="2" id="KW-1185">Reference proteome</keyword>
<reference evidence="1 2" key="1">
    <citation type="journal article" date="2012" name="Eukaryot. Cell">
        <title>Genome sequence of the Trichosporon asahii environmental strain CBS 8904.</title>
        <authorList>
            <person name="Yang R.Y."/>
            <person name="Li H.T."/>
            <person name="Zhu H."/>
            <person name="Zhou G.P."/>
            <person name="Wang M."/>
            <person name="Wang L."/>
        </authorList>
    </citation>
    <scope>NUCLEOTIDE SEQUENCE [LARGE SCALE GENOMIC DNA]</scope>
    <source>
        <strain evidence="1 2">CBS 8904</strain>
    </source>
</reference>
<dbReference type="InParanoid" id="K1WB82"/>
<dbReference type="HOGENOM" id="CLU_1171333_0_0_1"/>
<comment type="caution">
    <text evidence="1">The sequence shown here is derived from an EMBL/GenBank/DDBJ whole genome shotgun (WGS) entry which is preliminary data.</text>
</comment>
<dbReference type="AlphaFoldDB" id="K1WB82"/>
<protein>
    <submittedName>
        <fullName evidence="1">Uncharacterized protein</fullName>
    </submittedName>
</protein>
<dbReference type="EMBL" id="AMBO01000378">
    <property type="protein sequence ID" value="EKC98928.1"/>
    <property type="molecule type" value="Genomic_DNA"/>
</dbReference>
<gene>
    <name evidence="1" type="ORF">A1Q2_06682</name>
</gene>
<dbReference type="Proteomes" id="UP000006757">
    <property type="component" value="Unassembled WGS sequence"/>
</dbReference>
<sequence>MSTSAPEDDAADAAANAAAEAQAQAFAALARTSALAAAAPSIPHESADSTWMELWGQRVGDDMRFAAPVQCVCVQCRSPSAQHDCDYDHHPAEIVRTELSTESKCTSNPLTYDPDLPTLSTGGRYFAFRRGACVECTRVGRGAQCSASTVNSGQVWVFDTLTARWETHLVHGLWYSRKAGVRGRRARRPLSFCYAGSRGSQ</sequence>
<evidence type="ECO:0000313" key="2">
    <source>
        <dbReference type="Proteomes" id="UP000006757"/>
    </source>
</evidence>
<evidence type="ECO:0000313" key="1">
    <source>
        <dbReference type="EMBL" id="EKC98928.1"/>
    </source>
</evidence>
<organism evidence="1 2">
    <name type="scientific">Trichosporon asahii var. asahii (strain CBS 8904)</name>
    <name type="common">Yeast</name>
    <dbReference type="NCBI Taxonomy" id="1220162"/>
    <lineage>
        <taxon>Eukaryota</taxon>
        <taxon>Fungi</taxon>
        <taxon>Dikarya</taxon>
        <taxon>Basidiomycota</taxon>
        <taxon>Agaricomycotina</taxon>
        <taxon>Tremellomycetes</taxon>
        <taxon>Trichosporonales</taxon>
        <taxon>Trichosporonaceae</taxon>
        <taxon>Trichosporon</taxon>
    </lineage>
</organism>